<dbReference type="SUPFAM" id="SSF52540">
    <property type="entry name" value="P-loop containing nucleoside triphosphate hydrolases"/>
    <property type="match status" value="1"/>
</dbReference>
<reference evidence="6" key="1">
    <citation type="submission" date="2021-02" db="EMBL/GenBank/DDBJ databases">
        <authorList>
            <person name="Dougan E. K."/>
            <person name="Rhodes N."/>
            <person name="Thang M."/>
            <person name="Chan C."/>
        </authorList>
    </citation>
    <scope>NUCLEOTIDE SEQUENCE</scope>
</reference>
<keyword evidence="4" id="KW-1133">Transmembrane helix</keyword>
<dbReference type="InterPro" id="IPR027417">
    <property type="entry name" value="P-loop_NTPase"/>
</dbReference>
<keyword evidence="3" id="KW-0067">ATP-binding</keyword>
<dbReference type="GO" id="GO:0016887">
    <property type="term" value="F:ATP hydrolysis activity"/>
    <property type="evidence" value="ECO:0007669"/>
    <property type="project" value="InterPro"/>
</dbReference>
<feature type="non-terminal residue" evidence="6">
    <location>
        <position position="1"/>
    </location>
</feature>
<keyword evidence="4" id="KW-0812">Transmembrane</keyword>
<dbReference type="Gene3D" id="3.40.50.300">
    <property type="entry name" value="P-loop containing nucleotide triphosphate hydrolases"/>
    <property type="match status" value="1"/>
</dbReference>
<keyword evidence="7" id="KW-1185">Reference proteome</keyword>
<dbReference type="SMART" id="SM00382">
    <property type="entry name" value="AAA"/>
    <property type="match status" value="1"/>
</dbReference>
<gene>
    <name evidence="6" type="ORF">PGLA1383_LOCUS41899</name>
</gene>
<dbReference type="PANTHER" id="PTHR43776">
    <property type="entry name" value="TRANSPORT ATP-BINDING PROTEIN"/>
    <property type="match status" value="1"/>
</dbReference>
<dbReference type="InterPro" id="IPR003593">
    <property type="entry name" value="AAA+_ATPase"/>
</dbReference>
<protein>
    <recommendedName>
        <fullName evidence="5">ABC transporter domain-containing protein</fullName>
    </recommendedName>
</protein>
<dbReference type="PROSITE" id="PS50893">
    <property type="entry name" value="ABC_TRANSPORTER_2"/>
    <property type="match status" value="1"/>
</dbReference>
<evidence type="ECO:0000256" key="3">
    <source>
        <dbReference type="ARBA" id="ARBA00022840"/>
    </source>
</evidence>
<evidence type="ECO:0000313" key="7">
    <source>
        <dbReference type="Proteomes" id="UP000654075"/>
    </source>
</evidence>
<proteinExistence type="predicted"/>
<feature type="domain" description="ABC transporter" evidence="5">
    <location>
        <begin position="11"/>
        <end position="327"/>
    </location>
</feature>
<dbReference type="Pfam" id="PF00005">
    <property type="entry name" value="ABC_tran"/>
    <property type="match status" value="1"/>
</dbReference>
<organism evidence="6 7">
    <name type="scientific">Polarella glacialis</name>
    <name type="common">Dinoflagellate</name>
    <dbReference type="NCBI Taxonomy" id="89957"/>
    <lineage>
        <taxon>Eukaryota</taxon>
        <taxon>Sar</taxon>
        <taxon>Alveolata</taxon>
        <taxon>Dinophyceae</taxon>
        <taxon>Suessiales</taxon>
        <taxon>Suessiaceae</taxon>
        <taxon>Polarella</taxon>
    </lineage>
</organism>
<dbReference type="GO" id="GO:0005524">
    <property type="term" value="F:ATP binding"/>
    <property type="evidence" value="ECO:0007669"/>
    <property type="project" value="UniProtKB-KW"/>
</dbReference>
<evidence type="ECO:0000256" key="1">
    <source>
        <dbReference type="ARBA" id="ARBA00022448"/>
    </source>
</evidence>
<accession>A0A813GCG8</accession>
<feature type="transmembrane region" description="Helical" evidence="4">
    <location>
        <begin position="84"/>
        <end position="105"/>
    </location>
</feature>
<dbReference type="Proteomes" id="UP000654075">
    <property type="component" value="Unassembled WGS sequence"/>
</dbReference>
<dbReference type="InterPro" id="IPR003439">
    <property type="entry name" value="ABC_transporter-like_ATP-bd"/>
</dbReference>
<dbReference type="EMBL" id="CAJNNV010028490">
    <property type="protein sequence ID" value="CAE8624795.1"/>
    <property type="molecule type" value="Genomic_DNA"/>
</dbReference>
<evidence type="ECO:0000256" key="2">
    <source>
        <dbReference type="ARBA" id="ARBA00022741"/>
    </source>
</evidence>
<name>A0A813GCG8_POLGL</name>
<feature type="transmembrane region" description="Helical" evidence="4">
    <location>
        <begin position="117"/>
        <end position="136"/>
    </location>
</feature>
<keyword evidence="1" id="KW-0813">Transport</keyword>
<dbReference type="AlphaFoldDB" id="A0A813GCG8"/>
<comment type="caution">
    <text evidence="6">The sequence shown here is derived from an EMBL/GenBank/DDBJ whole genome shotgun (WGS) entry which is preliminary data.</text>
</comment>
<dbReference type="InterPro" id="IPR050319">
    <property type="entry name" value="ABC_transp_ATP-bind"/>
</dbReference>
<dbReference type="OrthoDB" id="10268106at2759"/>
<evidence type="ECO:0000259" key="5">
    <source>
        <dbReference type="PROSITE" id="PS50893"/>
    </source>
</evidence>
<keyword evidence="2" id="KW-0547">Nucleotide-binding</keyword>
<keyword evidence="4" id="KW-0472">Membrane</keyword>
<evidence type="ECO:0000256" key="4">
    <source>
        <dbReference type="SAM" id="Phobius"/>
    </source>
</evidence>
<evidence type="ECO:0000313" key="6">
    <source>
        <dbReference type="EMBL" id="CAE8624795.1"/>
    </source>
</evidence>
<dbReference type="GO" id="GO:0055085">
    <property type="term" value="P:transmembrane transport"/>
    <property type="evidence" value="ECO:0007669"/>
    <property type="project" value="UniProtKB-ARBA"/>
</dbReference>
<sequence>DTGCDEHRCVLRAEGLAFAYDSTEPVLKGIDFDISAGYCVGLVGNNASGKTTLARLLIGKISANSGCVRHLHGGTASKKPTGNLAASAVATCLVGLLAVFCGQAFSGRKLLEETLAWHRMAVAGAVAMLMAIVFLGRRLLDMRETSLSNHSVVHISSDMHDKEQLSEKKTIEAAIGEVLPREMAASAKRERVIALLCAGGFQMYNQETGELEGSPKDYVQNGLRYGQLSGGQRHLIYILRCFARRPAVLLCDELLGGLDSVRQPRVLRMLKRLQEAGTAVLFISTELHQIRVACDALGFLHDGKICEIGKCDEVLEFSKHPATKDYVLAYRSLPGGNVIGGKLAEAVAGLAGDAALEGSWLD</sequence>